<dbReference type="Pfam" id="PF02705">
    <property type="entry name" value="K_trans"/>
    <property type="match status" value="1"/>
</dbReference>
<dbReference type="Proteomes" id="UP000321947">
    <property type="component" value="Unassembled WGS sequence"/>
</dbReference>
<dbReference type="AlphaFoldDB" id="A0A5A7V247"/>
<protein>
    <submittedName>
        <fullName evidence="2">Potassium transporter 10-like</fullName>
    </submittedName>
</protein>
<evidence type="ECO:0000259" key="1">
    <source>
        <dbReference type="Pfam" id="PF02705"/>
    </source>
</evidence>
<dbReference type="STRING" id="1194695.A0A5A7V247"/>
<dbReference type="EMBL" id="SSTE01005892">
    <property type="protein sequence ID" value="KAA0059811.1"/>
    <property type="molecule type" value="Genomic_DNA"/>
</dbReference>
<feature type="domain" description="K+ potassium transporter integral membrane" evidence="1">
    <location>
        <begin position="71"/>
        <end position="112"/>
    </location>
</feature>
<gene>
    <name evidence="3" type="ORF">E5676_scaffold184G00040</name>
    <name evidence="2" type="ORF">E6C27_scaffold108G00800</name>
</gene>
<reference evidence="4 5" key="1">
    <citation type="submission" date="2019-08" db="EMBL/GenBank/DDBJ databases">
        <title>Draft genome sequences of two oriental melons (Cucumis melo L. var makuwa).</title>
        <authorList>
            <person name="Kwon S.-Y."/>
        </authorList>
    </citation>
    <scope>NUCLEOTIDE SEQUENCE [LARGE SCALE GENOMIC DNA]</scope>
    <source>
        <strain evidence="5">cv. Chang Bougi</strain>
        <strain evidence="4">cv. SW 3</strain>
        <tissue evidence="2">Leaf</tissue>
    </source>
</reference>
<organism evidence="2 4">
    <name type="scientific">Cucumis melo var. makuwa</name>
    <name type="common">Oriental melon</name>
    <dbReference type="NCBI Taxonomy" id="1194695"/>
    <lineage>
        <taxon>Eukaryota</taxon>
        <taxon>Viridiplantae</taxon>
        <taxon>Streptophyta</taxon>
        <taxon>Embryophyta</taxon>
        <taxon>Tracheophyta</taxon>
        <taxon>Spermatophyta</taxon>
        <taxon>Magnoliopsida</taxon>
        <taxon>eudicotyledons</taxon>
        <taxon>Gunneridae</taxon>
        <taxon>Pentapetalae</taxon>
        <taxon>rosids</taxon>
        <taxon>fabids</taxon>
        <taxon>Cucurbitales</taxon>
        <taxon>Cucurbitaceae</taxon>
        <taxon>Benincaseae</taxon>
        <taxon>Cucumis</taxon>
    </lineage>
</organism>
<dbReference type="InterPro" id="IPR053951">
    <property type="entry name" value="K_trans_N"/>
</dbReference>
<evidence type="ECO:0000313" key="2">
    <source>
        <dbReference type="EMBL" id="KAA0059811.1"/>
    </source>
</evidence>
<dbReference type="Proteomes" id="UP000321393">
    <property type="component" value="Unassembled WGS sequence"/>
</dbReference>
<sequence length="218" mass="24706">MSYQVFHLFFFSDLFVDASQNLVNALLKLGEDRVIIAFESGLMSLVGILPNRVIQPIAEHSDYPVERIGATVVVLVADVILVGWFSLQRYGTDRVGWLFALVVLWFLLIGDHSVTEVDQPNPSSRRRPDESFTATPTLDRPFFHRRAIDHSSVGLPSPLYVVKCVVDLEVLLKCVVDKKVLLKYVVDYEVLLKCFVDHEVLLKCCVVRHEVNVMCLFG</sequence>
<dbReference type="OrthoDB" id="2288928at2759"/>
<accession>A0A5A7V247</accession>
<comment type="caution">
    <text evidence="2">The sequence shown here is derived from an EMBL/GenBank/DDBJ whole genome shotgun (WGS) entry which is preliminary data.</text>
</comment>
<evidence type="ECO:0000313" key="3">
    <source>
        <dbReference type="EMBL" id="TYK24770.1"/>
    </source>
</evidence>
<evidence type="ECO:0000313" key="5">
    <source>
        <dbReference type="Proteomes" id="UP000321947"/>
    </source>
</evidence>
<name>A0A5A7V247_CUCMM</name>
<dbReference type="EMBL" id="SSTD01003836">
    <property type="protein sequence ID" value="TYK24770.1"/>
    <property type="molecule type" value="Genomic_DNA"/>
</dbReference>
<proteinExistence type="predicted"/>
<evidence type="ECO:0000313" key="4">
    <source>
        <dbReference type="Proteomes" id="UP000321393"/>
    </source>
</evidence>